<dbReference type="GO" id="GO:0003677">
    <property type="term" value="F:DNA binding"/>
    <property type="evidence" value="ECO:0007669"/>
    <property type="project" value="UniProtKB-KW"/>
</dbReference>
<dbReference type="CDD" id="cd07377">
    <property type="entry name" value="WHTH_GntR"/>
    <property type="match status" value="1"/>
</dbReference>
<dbReference type="InterPro" id="IPR036388">
    <property type="entry name" value="WH-like_DNA-bd_sf"/>
</dbReference>
<dbReference type="Gene3D" id="1.10.10.10">
    <property type="entry name" value="Winged helix-like DNA-binding domain superfamily/Winged helix DNA-binding domain"/>
    <property type="match status" value="1"/>
</dbReference>
<comment type="caution">
    <text evidence="5">The sequence shown here is derived from an EMBL/GenBank/DDBJ whole genome shotgun (WGS) entry which is preliminary data.</text>
</comment>
<dbReference type="PANTHER" id="PTHR44846">
    <property type="entry name" value="MANNOSYL-D-GLYCERATE TRANSPORT/METABOLISM SYSTEM REPRESSOR MNGR-RELATED"/>
    <property type="match status" value="1"/>
</dbReference>
<keyword evidence="1" id="KW-0805">Transcription regulation</keyword>
<dbReference type="OrthoDB" id="7363114at2"/>
<dbReference type="SUPFAM" id="SSF46785">
    <property type="entry name" value="Winged helix' DNA-binding domain"/>
    <property type="match status" value="1"/>
</dbReference>
<organism evidence="5 6">
    <name type="scientific">Microbacterium rhizomatis</name>
    <dbReference type="NCBI Taxonomy" id="1631477"/>
    <lineage>
        <taxon>Bacteria</taxon>
        <taxon>Bacillati</taxon>
        <taxon>Actinomycetota</taxon>
        <taxon>Actinomycetes</taxon>
        <taxon>Micrococcales</taxon>
        <taxon>Microbacteriaceae</taxon>
        <taxon>Microbacterium</taxon>
    </lineage>
</organism>
<dbReference type="SUPFAM" id="SSF64288">
    <property type="entry name" value="Chorismate lyase-like"/>
    <property type="match status" value="1"/>
</dbReference>
<dbReference type="EMBL" id="VYSA01000005">
    <property type="protein sequence ID" value="KAA9105548.1"/>
    <property type="molecule type" value="Genomic_DNA"/>
</dbReference>
<evidence type="ECO:0000313" key="6">
    <source>
        <dbReference type="Proteomes" id="UP000325827"/>
    </source>
</evidence>
<dbReference type="PROSITE" id="PS50949">
    <property type="entry name" value="HTH_GNTR"/>
    <property type="match status" value="1"/>
</dbReference>
<evidence type="ECO:0000256" key="3">
    <source>
        <dbReference type="ARBA" id="ARBA00023163"/>
    </source>
</evidence>
<keyword evidence="2" id="KW-0238">DNA-binding</keyword>
<sequence>MTLSPAATQAYDQLTQELNVGVFASGARLPGERELADRLGISRVTLRSALGALETEGRLTRSAQRGWFVPANVLGEPPSTLQSFTEMAKARGLRPTARVMHHAVRTATLDEAERLRIAPASPVIQINRLRGMDGTPVCFDVVVVPEQRAPQLAGAVLDDVSLYETLRELCGITIYRSAYSVTAATADSALAKLLNTTVGAPILVGEEIAYTAEGVPVLVGVNKYRGDAYRFQADLFRRA</sequence>
<dbReference type="SMART" id="SM00345">
    <property type="entry name" value="HTH_GNTR"/>
    <property type="match status" value="1"/>
</dbReference>
<proteinExistence type="predicted"/>
<evidence type="ECO:0000259" key="4">
    <source>
        <dbReference type="PROSITE" id="PS50949"/>
    </source>
</evidence>
<dbReference type="InterPro" id="IPR036390">
    <property type="entry name" value="WH_DNA-bd_sf"/>
</dbReference>
<protein>
    <submittedName>
        <fullName evidence="5">GntR family transcriptional regulator</fullName>
    </submittedName>
</protein>
<dbReference type="PRINTS" id="PR00035">
    <property type="entry name" value="HTHGNTR"/>
</dbReference>
<dbReference type="InterPro" id="IPR028978">
    <property type="entry name" value="Chorismate_lyase_/UTRA_dom_sf"/>
</dbReference>
<accession>A0A5J5IXE2</accession>
<dbReference type="RefSeq" id="WP_150450280.1">
    <property type="nucleotide sequence ID" value="NZ_VYSA01000005.1"/>
</dbReference>
<dbReference type="AlphaFoldDB" id="A0A5J5IXE2"/>
<gene>
    <name evidence="5" type="ORF">F6B43_17385</name>
</gene>
<name>A0A5J5IXE2_9MICO</name>
<dbReference type="InterPro" id="IPR050679">
    <property type="entry name" value="Bact_HTH_transcr_reg"/>
</dbReference>
<dbReference type="Pfam" id="PF00392">
    <property type="entry name" value="GntR"/>
    <property type="match status" value="1"/>
</dbReference>
<dbReference type="InterPro" id="IPR000524">
    <property type="entry name" value="Tscrpt_reg_HTH_GntR"/>
</dbReference>
<keyword evidence="6" id="KW-1185">Reference proteome</keyword>
<dbReference type="GO" id="GO:0003700">
    <property type="term" value="F:DNA-binding transcription factor activity"/>
    <property type="evidence" value="ECO:0007669"/>
    <property type="project" value="InterPro"/>
</dbReference>
<evidence type="ECO:0000256" key="2">
    <source>
        <dbReference type="ARBA" id="ARBA00023125"/>
    </source>
</evidence>
<dbReference type="Proteomes" id="UP000325827">
    <property type="component" value="Unassembled WGS sequence"/>
</dbReference>
<evidence type="ECO:0000313" key="5">
    <source>
        <dbReference type="EMBL" id="KAA9105548.1"/>
    </source>
</evidence>
<evidence type="ECO:0000256" key="1">
    <source>
        <dbReference type="ARBA" id="ARBA00023015"/>
    </source>
</evidence>
<dbReference type="InterPro" id="IPR011663">
    <property type="entry name" value="UTRA"/>
</dbReference>
<reference evidence="6" key="1">
    <citation type="submission" date="2019-09" db="EMBL/GenBank/DDBJ databases">
        <title>Mumia zhuanghuii sp. nov. isolated from the intestinal contents of plateau pika (Ochotona curzoniae) in the Qinghai-Tibet plateau of China.</title>
        <authorList>
            <person name="Tian Z."/>
        </authorList>
    </citation>
    <scope>NUCLEOTIDE SEQUENCE [LARGE SCALE GENOMIC DNA]</scope>
    <source>
        <strain evidence="6">JCM 30598</strain>
    </source>
</reference>
<dbReference type="Pfam" id="PF07702">
    <property type="entry name" value="UTRA"/>
    <property type="match status" value="1"/>
</dbReference>
<dbReference type="PANTHER" id="PTHR44846:SF16">
    <property type="entry name" value="TRANSCRIPTIONAL REGULATOR PHNF-RELATED"/>
    <property type="match status" value="1"/>
</dbReference>
<dbReference type="Gene3D" id="3.40.1410.10">
    <property type="entry name" value="Chorismate lyase-like"/>
    <property type="match status" value="1"/>
</dbReference>
<feature type="domain" description="HTH gntR-type" evidence="4">
    <location>
        <begin position="4"/>
        <end position="72"/>
    </location>
</feature>
<keyword evidence="3" id="KW-0804">Transcription</keyword>
<dbReference type="SMART" id="SM00866">
    <property type="entry name" value="UTRA"/>
    <property type="match status" value="1"/>
</dbReference>